<keyword evidence="7" id="KW-1185">Reference proteome</keyword>
<keyword evidence="1 3" id="KW-0560">Oxidoreductase</keyword>
<gene>
    <name evidence="6" type="ORF">ETSY1_28450</name>
</gene>
<dbReference type="SUPFAM" id="SSF51735">
    <property type="entry name" value="NAD(P)-binding Rossmann-fold domains"/>
    <property type="match status" value="1"/>
</dbReference>
<evidence type="ECO:0000313" key="7">
    <source>
        <dbReference type="Proteomes" id="UP000019141"/>
    </source>
</evidence>
<dbReference type="Pfam" id="PF02826">
    <property type="entry name" value="2-Hacid_dh_C"/>
    <property type="match status" value="1"/>
</dbReference>
<feature type="domain" description="D-isomer specific 2-hydroxyacid dehydrogenase NAD-binding" evidence="5">
    <location>
        <begin position="106"/>
        <end position="280"/>
    </location>
</feature>
<keyword evidence="2" id="KW-0520">NAD</keyword>
<dbReference type="PANTHER" id="PTHR43333">
    <property type="entry name" value="2-HACID_DH_C DOMAIN-CONTAINING PROTEIN"/>
    <property type="match status" value="1"/>
</dbReference>
<dbReference type="AlphaFoldDB" id="W4LD10"/>
<comment type="similarity">
    <text evidence="3">Belongs to the D-isomer specific 2-hydroxyacid dehydrogenase family.</text>
</comment>
<dbReference type="Pfam" id="PF00389">
    <property type="entry name" value="2-Hacid_dh"/>
    <property type="match status" value="1"/>
</dbReference>
<protein>
    <recommendedName>
        <fullName evidence="8">D-2-hydroxyacid dehydrogenase</fullName>
    </recommendedName>
</protein>
<evidence type="ECO:0000256" key="2">
    <source>
        <dbReference type="ARBA" id="ARBA00023027"/>
    </source>
</evidence>
<evidence type="ECO:0000259" key="4">
    <source>
        <dbReference type="Pfam" id="PF00389"/>
    </source>
</evidence>
<name>W4LD10_ENTF1</name>
<dbReference type="PANTHER" id="PTHR43333:SF1">
    <property type="entry name" value="D-ISOMER SPECIFIC 2-HYDROXYACID DEHYDROGENASE NAD-BINDING DOMAIN-CONTAINING PROTEIN"/>
    <property type="match status" value="1"/>
</dbReference>
<reference evidence="6 7" key="1">
    <citation type="journal article" date="2014" name="Nature">
        <title>An environmental bacterial taxon with a large and distinct metabolic repertoire.</title>
        <authorList>
            <person name="Wilson M.C."/>
            <person name="Mori T."/>
            <person name="Ruckert C."/>
            <person name="Uria A.R."/>
            <person name="Helf M.J."/>
            <person name="Takada K."/>
            <person name="Gernert C."/>
            <person name="Steffens U.A."/>
            <person name="Heycke N."/>
            <person name="Schmitt S."/>
            <person name="Rinke C."/>
            <person name="Helfrich E.J."/>
            <person name="Brachmann A.O."/>
            <person name="Gurgui C."/>
            <person name="Wakimoto T."/>
            <person name="Kracht M."/>
            <person name="Crusemann M."/>
            <person name="Hentschel U."/>
            <person name="Abe I."/>
            <person name="Matsunaga S."/>
            <person name="Kalinowski J."/>
            <person name="Takeyama H."/>
            <person name="Piel J."/>
        </authorList>
    </citation>
    <scope>NUCLEOTIDE SEQUENCE [LARGE SCALE GENOMIC DNA]</scope>
    <source>
        <strain evidence="7">TSY1</strain>
    </source>
</reference>
<dbReference type="InterPro" id="IPR006140">
    <property type="entry name" value="D-isomer_DH_NAD-bd"/>
</dbReference>
<accession>W4LD10</accession>
<dbReference type="GO" id="GO:0051287">
    <property type="term" value="F:NAD binding"/>
    <property type="evidence" value="ECO:0007669"/>
    <property type="project" value="InterPro"/>
</dbReference>
<dbReference type="GO" id="GO:0016616">
    <property type="term" value="F:oxidoreductase activity, acting on the CH-OH group of donors, NAD or NADP as acceptor"/>
    <property type="evidence" value="ECO:0007669"/>
    <property type="project" value="InterPro"/>
</dbReference>
<feature type="domain" description="D-isomer specific 2-hydroxyacid dehydrogenase catalytic" evidence="4">
    <location>
        <begin position="29"/>
        <end position="311"/>
    </location>
</feature>
<organism evidence="6 7">
    <name type="scientific">Entotheonella factor</name>
    <dbReference type="NCBI Taxonomy" id="1429438"/>
    <lineage>
        <taxon>Bacteria</taxon>
        <taxon>Pseudomonadati</taxon>
        <taxon>Nitrospinota/Tectimicrobiota group</taxon>
        <taxon>Candidatus Tectimicrobiota</taxon>
        <taxon>Candidatus Entotheonellia</taxon>
        <taxon>Candidatus Entotheonellales</taxon>
        <taxon>Candidatus Entotheonellaceae</taxon>
        <taxon>Candidatus Entotheonella</taxon>
    </lineage>
</organism>
<dbReference type="SUPFAM" id="SSF52283">
    <property type="entry name" value="Formate/glycerate dehydrogenase catalytic domain-like"/>
    <property type="match status" value="1"/>
</dbReference>
<dbReference type="HOGENOM" id="CLU_019796_1_0_7"/>
<dbReference type="Proteomes" id="UP000019141">
    <property type="component" value="Unassembled WGS sequence"/>
</dbReference>
<dbReference type="InterPro" id="IPR006139">
    <property type="entry name" value="D-isomer_2_OHA_DH_cat_dom"/>
</dbReference>
<evidence type="ECO:0000259" key="5">
    <source>
        <dbReference type="Pfam" id="PF02826"/>
    </source>
</evidence>
<dbReference type="CDD" id="cd05300">
    <property type="entry name" value="2-Hacid_dh_1"/>
    <property type="match status" value="1"/>
</dbReference>
<comment type="caution">
    <text evidence="6">The sequence shown here is derived from an EMBL/GenBank/DDBJ whole genome shotgun (WGS) entry which is preliminary data.</text>
</comment>
<evidence type="ECO:0008006" key="8">
    <source>
        <dbReference type="Google" id="ProtNLM"/>
    </source>
</evidence>
<evidence type="ECO:0000256" key="3">
    <source>
        <dbReference type="RuleBase" id="RU003719"/>
    </source>
</evidence>
<dbReference type="EMBL" id="AZHW01000850">
    <property type="protein sequence ID" value="ETW95973.1"/>
    <property type="molecule type" value="Genomic_DNA"/>
</dbReference>
<dbReference type="PATRIC" id="fig|1429438.4.peg.5422"/>
<evidence type="ECO:0000313" key="6">
    <source>
        <dbReference type="EMBL" id="ETW95973.1"/>
    </source>
</evidence>
<sequence>MKILVNGAEKLSDVPGLDVVTAYAQIAFAPDEAYLAKELPDSEILLGWDFRGRELSSQWQHAHSLKWIHWCGAGVDAVLFDKLIQSDVILTNAHGLFDQAMAEYVLGYMLMEAKRFIDSWEFQKDSNWQYRLTPMLAGQRAVIVGVGSIGRGIATLLKAVGVRVTGVGRRARTNDPVFERIDAQSDILQAVSEADWVIGVLPSTPSTENVFTQAVFAAMAPTARFVNIGRGNAVDDQALIQALENGDIAGAMLDVFREEPLPASAPLWRTPRLLISPHMSGDYTDFHRDMVRQFVDNLAYYRKGEELFNVVDKQLGFVPSKM</sequence>
<evidence type="ECO:0000256" key="1">
    <source>
        <dbReference type="ARBA" id="ARBA00023002"/>
    </source>
</evidence>
<dbReference type="InterPro" id="IPR036291">
    <property type="entry name" value="NAD(P)-bd_dom_sf"/>
</dbReference>
<proteinExistence type="inferred from homology"/>
<dbReference type="Gene3D" id="3.40.50.720">
    <property type="entry name" value="NAD(P)-binding Rossmann-like Domain"/>
    <property type="match status" value="2"/>
</dbReference>